<accession>A0AAV4ZYE7</accession>
<keyword evidence="3" id="KW-1185">Reference proteome</keyword>
<dbReference type="AlphaFoldDB" id="A0AAV4ZYE7"/>
<dbReference type="EMBL" id="BPWL01000001">
    <property type="protein sequence ID" value="GJJ05873.1"/>
    <property type="molecule type" value="Genomic_DNA"/>
</dbReference>
<comment type="caution">
    <text evidence="2">The sequence shown here is derived from an EMBL/GenBank/DDBJ whole genome shotgun (WGS) entry which is preliminary data.</text>
</comment>
<gene>
    <name evidence="2" type="ORF">Clacol_000060</name>
</gene>
<organism evidence="2 3">
    <name type="scientific">Clathrus columnatus</name>
    <dbReference type="NCBI Taxonomy" id="1419009"/>
    <lineage>
        <taxon>Eukaryota</taxon>
        <taxon>Fungi</taxon>
        <taxon>Dikarya</taxon>
        <taxon>Basidiomycota</taxon>
        <taxon>Agaricomycotina</taxon>
        <taxon>Agaricomycetes</taxon>
        <taxon>Phallomycetidae</taxon>
        <taxon>Phallales</taxon>
        <taxon>Clathraceae</taxon>
        <taxon>Clathrus</taxon>
    </lineage>
</organism>
<name>A0AAV4ZYE7_9AGAM</name>
<sequence>MICEFTLALRRRNTKNSTPNLSDIHLPTLSLPSQDDPVQTQRSILERLHESLVAEMAEPDPADNPNSGEPDIDDLQITLPDDCETRFKLSVESCESTLSR</sequence>
<evidence type="ECO:0000256" key="1">
    <source>
        <dbReference type="SAM" id="MobiDB-lite"/>
    </source>
</evidence>
<feature type="region of interest" description="Disordered" evidence="1">
    <location>
        <begin position="14"/>
        <end position="38"/>
    </location>
</feature>
<reference evidence="2" key="1">
    <citation type="submission" date="2021-10" db="EMBL/GenBank/DDBJ databases">
        <title>De novo Genome Assembly of Clathrus columnatus (Basidiomycota, Fungi) Using Illumina and Nanopore Sequence Data.</title>
        <authorList>
            <person name="Ogiso-Tanaka E."/>
            <person name="Itagaki H."/>
            <person name="Hosoya T."/>
            <person name="Hosaka K."/>
        </authorList>
    </citation>
    <scope>NUCLEOTIDE SEQUENCE</scope>
    <source>
        <strain evidence="2">MO-923</strain>
    </source>
</reference>
<evidence type="ECO:0000313" key="3">
    <source>
        <dbReference type="Proteomes" id="UP001050691"/>
    </source>
</evidence>
<evidence type="ECO:0000313" key="2">
    <source>
        <dbReference type="EMBL" id="GJJ05873.1"/>
    </source>
</evidence>
<dbReference type="Proteomes" id="UP001050691">
    <property type="component" value="Unassembled WGS sequence"/>
</dbReference>
<proteinExistence type="predicted"/>
<feature type="region of interest" description="Disordered" evidence="1">
    <location>
        <begin position="55"/>
        <end position="76"/>
    </location>
</feature>
<protein>
    <submittedName>
        <fullName evidence="2">Uncharacterized protein</fullName>
    </submittedName>
</protein>